<dbReference type="Proteomes" id="UP000245910">
    <property type="component" value="Chromosome III"/>
</dbReference>
<feature type="region of interest" description="Disordered" evidence="1">
    <location>
        <begin position="37"/>
        <end position="67"/>
    </location>
</feature>
<keyword evidence="3" id="KW-1185">Reference proteome</keyword>
<accession>A0A2L2U331</accession>
<dbReference type="AlphaFoldDB" id="A0A2L2U331"/>
<reference evidence="3" key="1">
    <citation type="submission" date="2014-10" db="EMBL/GenBank/DDBJ databases">
        <authorList>
            <person name="King R."/>
        </authorList>
    </citation>
    <scope>NUCLEOTIDE SEQUENCE [LARGE SCALE GENOMIC DNA]</scope>
    <source>
        <strain evidence="3">A3/5</strain>
    </source>
</reference>
<sequence>MGFIKWKNNSTGLNAKVVGQVTDTALQFSIYEKETTNFTDRSPRMTREQPYRTAPPQTAAAHRQGQG</sequence>
<name>A0A2L2U331_9HYPO</name>
<evidence type="ECO:0000313" key="2">
    <source>
        <dbReference type="EMBL" id="CEI69015.1"/>
    </source>
</evidence>
<evidence type="ECO:0000256" key="1">
    <source>
        <dbReference type="SAM" id="MobiDB-lite"/>
    </source>
</evidence>
<protein>
    <submittedName>
        <fullName evidence="2">Uncharacterized protein</fullName>
    </submittedName>
</protein>
<dbReference type="EMBL" id="LN649231">
    <property type="protein sequence ID" value="CEI69015.1"/>
    <property type="molecule type" value="Genomic_DNA"/>
</dbReference>
<evidence type="ECO:0000313" key="3">
    <source>
        <dbReference type="Proteomes" id="UP000245910"/>
    </source>
</evidence>
<organism evidence="2 3">
    <name type="scientific">Fusarium venenatum</name>
    <dbReference type="NCBI Taxonomy" id="56646"/>
    <lineage>
        <taxon>Eukaryota</taxon>
        <taxon>Fungi</taxon>
        <taxon>Dikarya</taxon>
        <taxon>Ascomycota</taxon>
        <taxon>Pezizomycotina</taxon>
        <taxon>Sordariomycetes</taxon>
        <taxon>Hypocreomycetidae</taxon>
        <taxon>Hypocreales</taxon>
        <taxon>Nectriaceae</taxon>
        <taxon>Fusarium</taxon>
    </lineage>
</organism>
<feature type="compositionally biased region" description="Basic and acidic residues" evidence="1">
    <location>
        <begin position="37"/>
        <end position="50"/>
    </location>
</feature>
<proteinExistence type="predicted"/>